<evidence type="ECO:0000256" key="1">
    <source>
        <dbReference type="ARBA" id="ARBA00022703"/>
    </source>
</evidence>
<dbReference type="Proteomes" id="UP000694941">
    <property type="component" value="Unplaced"/>
</dbReference>
<organism evidence="5 6">
    <name type="scientific">Limulus polyphemus</name>
    <name type="common">Atlantic horseshoe crab</name>
    <dbReference type="NCBI Taxonomy" id="6850"/>
    <lineage>
        <taxon>Eukaryota</taxon>
        <taxon>Metazoa</taxon>
        <taxon>Ecdysozoa</taxon>
        <taxon>Arthropoda</taxon>
        <taxon>Chelicerata</taxon>
        <taxon>Merostomata</taxon>
        <taxon>Xiphosura</taxon>
        <taxon>Limulidae</taxon>
        <taxon>Limulus</taxon>
    </lineage>
</organism>
<protein>
    <submittedName>
        <fullName evidence="6">Uncharacterized protein LOC106471968 isoform X1</fullName>
    </submittedName>
</protein>
<evidence type="ECO:0000313" key="5">
    <source>
        <dbReference type="Proteomes" id="UP000694941"/>
    </source>
</evidence>
<dbReference type="InterPro" id="IPR003508">
    <property type="entry name" value="CIDE-N_dom"/>
</dbReference>
<name>A0ABM1TK76_LIMPO</name>
<evidence type="ECO:0000256" key="2">
    <source>
        <dbReference type="PROSITE-ProRule" id="PRU00447"/>
    </source>
</evidence>
<evidence type="ECO:0000313" key="6">
    <source>
        <dbReference type="RefSeq" id="XP_022256282.1"/>
    </source>
</evidence>
<keyword evidence="5" id="KW-1185">Reference proteome</keyword>
<feature type="region of interest" description="Disordered" evidence="3">
    <location>
        <begin position="292"/>
        <end position="311"/>
    </location>
</feature>
<proteinExistence type="predicted"/>
<feature type="compositionally biased region" description="Acidic residues" evidence="3">
    <location>
        <begin position="298"/>
        <end position="311"/>
    </location>
</feature>
<evidence type="ECO:0000256" key="3">
    <source>
        <dbReference type="SAM" id="MobiDB-lite"/>
    </source>
</evidence>
<gene>
    <name evidence="6" type="primary">LOC106471968</name>
</gene>
<sequence length="399" mass="45431">MMSTAVRQTKIKDFKHRPYKIWSCDRQTRKAVVATSLVELREKGGEKLGYPPHTQIRVLLECDGTEVEDESYFQTVDKDTVFLLLRPSERWLPPSVETLRVAIRAIPQIVCDAINSLELVDQQPSWKIMDNKGQVTVVLHWDQRDFRSPPKRKGHHYGRQEPVWRVEVVSQEVQTVDQSTANFKDLPSSAGPSARFSLEDLKLKSAMHVLPKKKQEGDDESSPDHDHSLCDFHCSTLHEEGAQIILNKSVATSPIQEMSEGAISAAGPSNVSMLKKGGAKGHVRFLDEAQEFRSPGQDESESDTENTANEDEQLSEHYLLLTDQLSLEQNRHLNIRDIGVILDRLSSKIVEVQKLEREKESAEVHNWTIKAIIRGEVLREIGVIYNGQYYGIMEHPRYF</sequence>
<reference evidence="6" key="1">
    <citation type="submission" date="2025-08" db="UniProtKB">
        <authorList>
            <consortium name="RefSeq"/>
        </authorList>
    </citation>
    <scope>IDENTIFICATION</scope>
    <source>
        <tissue evidence="6">Muscle</tissue>
    </source>
</reference>
<dbReference type="CDD" id="cd01615">
    <property type="entry name" value="CIDE_N"/>
    <property type="match status" value="1"/>
</dbReference>
<accession>A0ABM1TK76</accession>
<evidence type="ECO:0000259" key="4">
    <source>
        <dbReference type="PROSITE" id="PS51135"/>
    </source>
</evidence>
<feature type="domain" description="CIDE-N" evidence="4">
    <location>
        <begin position="15"/>
        <end position="93"/>
    </location>
</feature>
<dbReference type="Pfam" id="PF02017">
    <property type="entry name" value="CIDE-N"/>
    <property type="match status" value="1"/>
</dbReference>
<dbReference type="PANTHER" id="PTHR12306">
    <property type="entry name" value="CELL DEATH ACTIVATOR CIDE"/>
    <property type="match status" value="1"/>
</dbReference>
<dbReference type="Gene3D" id="3.10.20.10">
    <property type="match status" value="1"/>
</dbReference>
<dbReference type="SUPFAM" id="SSF54277">
    <property type="entry name" value="CAD &amp; PB1 domains"/>
    <property type="match status" value="1"/>
</dbReference>
<dbReference type="SMART" id="SM00266">
    <property type="entry name" value="CAD"/>
    <property type="match status" value="1"/>
</dbReference>
<dbReference type="GeneID" id="106471968"/>
<keyword evidence="1 2" id="KW-0053">Apoptosis</keyword>
<dbReference type="RefSeq" id="XP_022256282.1">
    <property type="nucleotide sequence ID" value="XM_022400574.1"/>
</dbReference>
<dbReference type="PANTHER" id="PTHR12306:SF22">
    <property type="entry name" value="DNAATION FACTOR-RELATED PROTEIN 2, ISOFORM B"/>
    <property type="match status" value="1"/>
</dbReference>
<dbReference type="PROSITE" id="PS51135">
    <property type="entry name" value="CIDE_N"/>
    <property type="match status" value="1"/>
</dbReference>